<evidence type="ECO:0000256" key="7">
    <source>
        <dbReference type="ARBA" id="ARBA00023146"/>
    </source>
</evidence>
<evidence type="ECO:0000256" key="6">
    <source>
        <dbReference type="ARBA" id="ARBA00022917"/>
    </source>
</evidence>
<keyword evidence="3 10" id="KW-0436">Ligase</keyword>
<evidence type="ECO:0000256" key="5">
    <source>
        <dbReference type="ARBA" id="ARBA00022840"/>
    </source>
</evidence>
<comment type="caution">
    <text evidence="10">The sequence shown here is derived from an EMBL/GenBank/DDBJ whole genome shotgun (WGS) entry which is preliminary data.</text>
</comment>
<accession>A0A8J4YJY3</accession>
<dbReference type="InterPro" id="IPR014729">
    <property type="entry name" value="Rossmann-like_a/b/a_fold"/>
</dbReference>
<evidence type="ECO:0000256" key="3">
    <source>
        <dbReference type="ARBA" id="ARBA00022598"/>
    </source>
</evidence>
<dbReference type="GO" id="GO:0005524">
    <property type="term" value="F:ATP binding"/>
    <property type="evidence" value="ECO:0007669"/>
    <property type="project" value="UniProtKB-KW"/>
</dbReference>
<dbReference type="Gene3D" id="3.90.740.10">
    <property type="entry name" value="Valyl/Leucyl/Isoleucyl-tRNA synthetase, editing domain"/>
    <property type="match status" value="1"/>
</dbReference>
<dbReference type="SUPFAM" id="SSF50677">
    <property type="entry name" value="ValRS/IleRS/LeuRS editing domain"/>
    <property type="match status" value="1"/>
</dbReference>
<reference evidence="10" key="1">
    <citation type="submission" date="2020-07" db="EMBL/GenBank/DDBJ databases">
        <title>The High-quality genome of the commercially important snow crab, Chionoecetes opilio.</title>
        <authorList>
            <person name="Jeong J.-H."/>
            <person name="Ryu S."/>
        </authorList>
    </citation>
    <scope>NUCLEOTIDE SEQUENCE</scope>
    <source>
        <strain evidence="10">MADBK_172401_WGS</strain>
        <tissue evidence="10">Digestive gland</tissue>
    </source>
</reference>
<evidence type="ECO:0000256" key="2">
    <source>
        <dbReference type="ARBA" id="ARBA00013169"/>
    </source>
</evidence>
<comment type="similarity">
    <text evidence="1">Belongs to the class-I aminoacyl-tRNA synthetase family.</text>
</comment>
<name>A0A8J4YJY3_CHIOP</name>
<evidence type="ECO:0000313" key="10">
    <source>
        <dbReference type="EMBL" id="KAG0728143.1"/>
    </source>
</evidence>
<keyword evidence="5" id="KW-0067">ATP-binding</keyword>
<evidence type="ECO:0000313" key="11">
    <source>
        <dbReference type="Proteomes" id="UP000770661"/>
    </source>
</evidence>
<evidence type="ECO:0000259" key="9">
    <source>
        <dbReference type="Pfam" id="PF00133"/>
    </source>
</evidence>
<dbReference type="PROSITE" id="PS00178">
    <property type="entry name" value="AA_TRNA_LIGASE_I"/>
    <property type="match status" value="1"/>
</dbReference>
<dbReference type="Pfam" id="PF00133">
    <property type="entry name" value="tRNA-synt_1"/>
    <property type="match status" value="1"/>
</dbReference>
<dbReference type="AlphaFoldDB" id="A0A8J4YJY3"/>
<evidence type="ECO:0000256" key="8">
    <source>
        <dbReference type="ARBA" id="ARBA00029936"/>
    </source>
</evidence>
<dbReference type="EMBL" id="JACEEZ010002589">
    <property type="protein sequence ID" value="KAG0728143.1"/>
    <property type="molecule type" value="Genomic_DNA"/>
</dbReference>
<dbReference type="GO" id="GO:0002161">
    <property type="term" value="F:aminoacyl-tRNA deacylase activity"/>
    <property type="evidence" value="ECO:0007669"/>
    <property type="project" value="InterPro"/>
</dbReference>
<dbReference type="OrthoDB" id="629407at2759"/>
<dbReference type="InterPro" id="IPR002303">
    <property type="entry name" value="Valyl-tRNA_ligase"/>
</dbReference>
<dbReference type="GO" id="GO:0006438">
    <property type="term" value="P:valyl-tRNA aminoacylation"/>
    <property type="evidence" value="ECO:0007669"/>
    <property type="project" value="InterPro"/>
</dbReference>
<organism evidence="10 11">
    <name type="scientific">Chionoecetes opilio</name>
    <name type="common">Atlantic snow crab</name>
    <name type="synonym">Cancer opilio</name>
    <dbReference type="NCBI Taxonomy" id="41210"/>
    <lineage>
        <taxon>Eukaryota</taxon>
        <taxon>Metazoa</taxon>
        <taxon>Ecdysozoa</taxon>
        <taxon>Arthropoda</taxon>
        <taxon>Crustacea</taxon>
        <taxon>Multicrustacea</taxon>
        <taxon>Malacostraca</taxon>
        <taxon>Eumalacostraca</taxon>
        <taxon>Eucarida</taxon>
        <taxon>Decapoda</taxon>
        <taxon>Pleocyemata</taxon>
        <taxon>Brachyura</taxon>
        <taxon>Eubrachyura</taxon>
        <taxon>Majoidea</taxon>
        <taxon>Majidae</taxon>
        <taxon>Chionoecetes</taxon>
    </lineage>
</organism>
<dbReference type="EC" id="6.1.1.9" evidence="2"/>
<dbReference type="SUPFAM" id="SSF52374">
    <property type="entry name" value="Nucleotidylyl transferase"/>
    <property type="match status" value="1"/>
</dbReference>
<dbReference type="GO" id="GO:0004832">
    <property type="term" value="F:valine-tRNA ligase activity"/>
    <property type="evidence" value="ECO:0007669"/>
    <property type="project" value="UniProtKB-EC"/>
</dbReference>
<keyword evidence="7" id="KW-0030">Aminoacyl-tRNA synthetase</keyword>
<dbReference type="InterPro" id="IPR002300">
    <property type="entry name" value="aa-tRNA-synth_Ia"/>
</dbReference>
<feature type="domain" description="Aminoacyl-tRNA synthetase class Ia" evidence="9">
    <location>
        <begin position="3"/>
        <end position="140"/>
    </location>
</feature>
<gene>
    <name evidence="10" type="primary">vars_1</name>
    <name evidence="10" type="ORF">GWK47_033104</name>
</gene>
<dbReference type="InterPro" id="IPR009008">
    <property type="entry name" value="Val/Leu/Ile-tRNA-synth_edit"/>
</dbReference>
<dbReference type="PANTHER" id="PTHR11946:SF111">
    <property type="entry name" value="VALINE--TRNA LIGASE"/>
    <property type="match status" value="1"/>
</dbReference>
<dbReference type="InterPro" id="IPR001412">
    <property type="entry name" value="aa-tRNA-synth_I_CS"/>
</dbReference>
<dbReference type="PANTHER" id="PTHR11946">
    <property type="entry name" value="VALYL-TRNA SYNTHETASES"/>
    <property type="match status" value="1"/>
</dbReference>
<proteinExistence type="inferred from homology"/>
<evidence type="ECO:0000256" key="1">
    <source>
        <dbReference type="ARBA" id="ARBA00005594"/>
    </source>
</evidence>
<protein>
    <recommendedName>
        <fullName evidence="2">valine--tRNA ligase</fullName>
        <ecNumber evidence="2">6.1.1.9</ecNumber>
    </recommendedName>
    <alternativeName>
        <fullName evidence="8">Valyl-tRNA synthetase</fullName>
    </alternativeName>
</protein>
<evidence type="ECO:0000256" key="4">
    <source>
        <dbReference type="ARBA" id="ARBA00022741"/>
    </source>
</evidence>
<dbReference type="GO" id="GO:0005829">
    <property type="term" value="C:cytosol"/>
    <property type="evidence" value="ECO:0007669"/>
    <property type="project" value="TreeGrafter"/>
</dbReference>
<keyword evidence="6" id="KW-0648">Protein biosynthesis</keyword>
<dbReference type="Gene3D" id="3.40.50.620">
    <property type="entry name" value="HUPs"/>
    <property type="match status" value="1"/>
</dbReference>
<sequence>MAFPPPNVTGSLHLGHALTCSIQDAIARHQMHGREVVFLPGSDHAGIATQVVVERHLWASQGRTKHDLGREHISQVCGSSLEMEGEKGTVIFDQLRRLGASLDWDRAVFTMDPHMSRAVREAFVRLYDAGLVYRKEALINGAASPLSLATTPQSPPLSLPSQVYHSLTDRSISKKEEIIVSTTRPETMLGDTAVMVHPQDTRYLHLHTRRLTHPLRGDTIPVITDSAVDPEFGTGAVKVTPGHSHEDSQVGERHDLPFLSILDSSGKMTNIVPEFEGQPRFEARTAVLARCLPWGCAEAAAPTP</sequence>
<keyword evidence="11" id="KW-1185">Reference proteome</keyword>
<keyword evidence="4" id="KW-0547">Nucleotide-binding</keyword>
<dbReference type="Proteomes" id="UP000770661">
    <property type="component" value="Unassembled WGS sequence"/>
</dbReference>